<evidence type="ECO:0000313" key="5">
    <source>
        <dbReference type="Proteomes" id="UP000507470"/>
    </source>
</evidence>
<keyword evidence="5" id="KW-1185">Reference proteome</keyword>
<dbReference type="Gene3D" id="2.60.120.40">
    <property type="match status" value="2"/>
</dbReference>
<accession>A0A6J7ZZF6</accession>
<proteinExistence type="predicted"/>
<gene>
    <name evidence="4" type="ORF">MCOR_1122</name>
</gene>
<keyword evidence="3" id="KW-0732">Signal</keyword>
<reference evidence="4 5" key="1">
    <citation type="submission" date="2020-06" db="EMBL/GenBank/DDBJ databases">
        <authorList>
            <person name="Li R."/>
            <person name="Bekaert M."/>
        </authorList>
    </citation>
    <scope>NUCLEOTIDE SEQUENCE [LARGE SCALE GENOMIC DNA]</scope>
    <source>
        <strain evidence="5">wild</strain>
    </source>
</reference>
<dbReference type="AlphaFoldDB" id="A0A6J7ZZF6"/>
<sequence length="468" mass="51905">MQTIAQSTVTHTQPDLHGEYLAIRKQQQETLQLLTSLQKTVTALQTQVKAVAVKTFILDSNERVRTNAVDVLYNKTFETEKILTSLEVQTQQLKEQLEMNQNETSAHEETLQEIARKGIVTHETLKKQIALSQEKVAVLMCVSTDGDRYSRQIIKFDEIRFHIGIINFSAIRSSGVFTAEKPGLYHISAVINGRKSNAQFSIHVNGNTLSTLRMSSNEFIATGTSVVATELQIGDIISVTADSTFQQTVNTLQTQVRAVGAKTYILDSNERVRTNAVDVLYNKTLETQTVLNRLEAQTYQLKERVEYNLNETANHAETLLEVARKDAATRDILDKQVVLSNEKVAVTTCVSVDGDRHSGQTIKFDEIRSHTGIINLSSIRSSGVFTVEKPGLYHISVVINGRKSNAQFSIHINGNSLSTLRMSSDETIATGTSVVAVDLQTGDIVAVAADSLFQVYFHWSCLTVVKIN</sequence>
<organism evidence="4 5">
    <name type="scientific">Mytilus coruscus</name>
    <name type="common">Sea mussel</name>
    <dbReference type="NCBI Taxonomy" id="42192"/>
    <lineage>
        <taxon>Eukaryota</taxon>
        <taxon>Metazoa</taxon>
        <taxon>Spiralia</taxon>
        <taxon>Lophotrochozoa</taxon>
        <taxon>Mollusca</taxon>
        <taxon>Bivalvia</taxon>
        <taxon>Autobranchia</taxon>
        <taxon>Pteriomorphia</taxon>
        <taxon>Mytilida</taxon>
        <taxon>Mytiloidea</taxon>
        <taxon>Mytilidae</taxon>
        <taxon>Mytilinae</taxon>
        <taxon>Mytilus</taxon>
    </lineage>
</organism>
<name>A0A6J7ZZF6_MYTCO</name>
<dbReference type="SUPFAM" id="SSF49842">
    <property type="entry name" value="TNF-like"/>
    <property type="match status" value="2"/>
</dbReference>
<dbReference type="Proteomes" id="UP000507470">
    <property type="component" value="Unassembled WGS sequence"/>
</dbReference>
<dbReference type="PANTHER" id="PTHR22923">
    <property type="entry name" value="CEREBELLIN-RELATED"/>
    <property type="match status" value="1"/>
</dbReference>
<evidence type="ECO:0000256" key="3">
    <source>
        <dbReference type="ARBA" id="ARBA00022729"/>
    </source>
</evidence>
<dbReference type="EMBL" id="CACVKT020000204">
    <property type="protein sequence ID" value="CAC5357455.1"/>
    <property type="molecule type" value="Genomic_DNA"/>
</dbReference>
<evidence type="ECO:0000313" key="4">
    <source>
        <dbReference type="EMBL" id="CAC5357455.1"/>
    </source>
</evidence>
<evidence type="ECO:0008006" key="6">
    <source>
        <dbReference type="Google" id="ProtNLM"/>
    </source>
</evidence>
<evidence type="ECO:0000256" key="1">
    <source>
        <dbReference type="ARBA" id="ARBA00004613"/>
    </source>
</evidence>
<dbReference type="InterPro" id="IPR050822">
    <property type="entry name" value="Cerebellin_Synaptic_Org"/>
</dbReference>
<dbReference type="OrthoDB" id="6103865at2759"/>
<dbReference type="GO" id="GO:0005576">
    <property type="term" value="C:extracellular region"/>
    <property type="evidence" value="ECO:0007669"/>
    <property type="project" value="UniProtKB-SubCell"/>
</dbReference>
<dbReference type="InterPro" id="IPR008983">
    <property type="entry name" value="Tumour_necrosis_fac-like_dom"/>
</dbReference>
<keyword evidence="2" id="KW-0964">Secreted</keyword>
<protein>
    <recommendedName>
        <fullName evidence="6">C1q domain-containing protein</fullName>
    </recommendedName>
</protein>
<evidence type="ECO:0000256" key="2">
    <source>
        <dbReference type="ARBA" id="ARBA00022525"/>
    </source>
</evidence>
<dbReference type="PANTHER" id="PTHR22923:SF116">
    <property type="entry name" value="C1Q DOMAIN-CONTAINING PROTEIN"/>
    <property type="match status" value="1"/>
</dbReference>
<comment type="subcellular location">
    <subcellularLocation>
        <location evidence="1">Secreted</location>
    </subcellularLocation>
</comment>